<dbReference type="STRING" id="158441.A0A226ES16"/>
<protein>
    <submittedName>
        <fullName evidence="2">Tubulin-folding cofactor B</fullName>
    </submittedName>
</protein>
<dbReference type="Gene3D" id="2.30.30.190">
    <property type="entry name" value="CAP Gly-rich-like domain"/>
    <property type="match status" value="1"/>
</dbReference>
<dbReference type="OrthoDB" id="2130750at2759"/>
<dbReference type="AlphaFoldDB" id="A0A226ES16"/>
<keyword evidence="3" id="KW-1185">Reference proteome</keyword>
<dbReference type="SMART" id="SM01052">
    <property type="entry name" value="CAP_GLY"/>
    <property type="match status" value="1"/>
</dbReference>
<dbReference type="InterPro" id="IPR036859">
    <property type="entry name" value="CAP-Gly_dom_sf"/>
</dbReference>
<reference evidence="2 3" key="1">
    <citation type="submission" date="2015-12" db="EMBL/GenBank/DDBJ databases">
        <title>The genome of Folsomia candida.</title>
        <authorList>
            <person name="Faddeeva A."/>
            <person name="Derks M.F."/>
            <person name="Anvar Y."/>
            <person name="Smit S."/>
            <person name="Van Straalen N."/>
            <person name="Roelofs D."/>
        </authorList>
    </citation>
    <scope>NUCLEOTIDE SEQUENCE [LARGE SCALE GENOMIC DNA]</scope>
    <source>
        <strain evidence="2 3">VU population</strain>
        <tissue evidence="2">Whole body</tissue>
    </source>
</reference>
<evidence type="ECO:0000259" key="1">
    <source>
        <dbReference type="PROSITE" id="PS50245"/>
    </source>
</evidence>
<accession>A0A226ES16</accession>
<dbReference type="Pfam" id="PF01302">
    <property type="entry name" value="CAP_GLY"/>
    <property type="match status" value="1"/>
</dbReference>
<dbReference type="EMBL" id="LNIX01000002">
    <property type="protein sequence ID" value="OXA60008.1"/>
    <property type="molecule type" value="Genomic_DNA"/>
</dbReference>
<dbReference type="SUPFAM" id="SSF74924">
    <property type="entry name" value="Cap-Gly domain"/>
    <property type="match status" value="1"/>
</dbReference>
<gene>
    <name evidence="2" type="ORF">Fcan01_05450</name>
</gene>
<sequence>MDPTSLNLHRRRELLKVLNKLKNNIRRTQTLLFKADEILNGLEVEVIDFQAESDSYVGENETLMRVEHEREEIVVGAAAGDSSSALKLGDRVVWLIRNDEPVVGTVLWMGMMSDGLVAGVEFDDAIGNTDGNLDGKEIFKCQPKHGRFVLVRELILWKDFTGDRY</sequence>
<evidence type="ECO:0000313" key="2">
    <source>
        <dbReference type="EMBL" id="OXA60008.1"/>
    </source>
</evidence>
<feature type="domain" description="CAP-Gly" evidence="1">
    <location>
        <begin position="114"/>
        <end position="150"/>
    </location>
</feature>
<evidence type="ECO:0000313" key="3">
    <source>
        <dbReference type="Proteomes" id="UP000198287"/>
    </source>
</evidence>
<dbReference type="Proteomes" id="UP000198287">
    <property type="component" value="Unassembled WGS sequence"/>
</dbReference>
<proteinExistence type="predicted"/>
<dbReference type="InterPro" id="IPR000938">
    <property type="entry name" value="CAP-Gly_domain"/>
</dbReference>
<comment type="caution">
    <text evidence="2">The sequence shown here is derived from an EMBL/GenBank/DDBJ whole genome shotgun (WGS) entry which is preliminary data.</text>
</comment>
<organism evidence="2 3">
    <name type="scientific">Folsomia candida</name>
    <name type="common">Springtail</name>
    <dbReference type="NCBI Taxonomy" id="158441"/>
    <lineage>
        <taxon>Eukaryota</taxon>
        <taxon>Metazoa</taxon>
        <taxon>Ecdysozoa</taxon>
        <taxon>Arthropoda</taxon>
        <taxon>Hexapoda</taxon>
        <taxon>Collembola</taxon>
        <taxon>Entomobryomorpha</taxon>
        <taxon>Isotomoidea</taxon>
        <taxon>Isotomidae</taxon>
        <taxon>Proisotominae</taxon>
        <taxon>Folsomia</taxon>
    </lineage>
</organism>
<dbReference type="PROSITE" id="PS50245">
    <property type="entry name" value="CAP_GLY_2"/>
    <property type="match status" value="1"/>
</dbReference>
<name>A0A226ES16_FOLCA</name>